<protein>
    <recommendedName>
        <fullName evidence="13">Aquaporin</fullName>
    </recommendedName>
</protein>
<comment type="similarity">
    <text evidence="2 9">Belongs to the MIP/aquaporin (TC 1.A.8) family.</text>
</comment>
<dbReference type="EMBL" id="KN823175">
    <property type="protein sequence ID" value="KIO20415.1"/>
    <property type="molecule type" value="Genomic_DNA"/>
</dbReference>
<evidence type="ECO:0000256" key="8">
    <source>
        <dbReference type="ARBA" id="ARBA00034651"/>
    </source>
</evidence>
<accession>A0A0C3PYM3</accession>
<evidence type="ECO:0000256" key="3">
    <source>
        <dbReference type="ARBA" id="ARBA00022448"/>
    </source>
</evidence>
<dbReference type="InterPro" id="IPR000425">
    <property type="entry name" value="MIP"/>
</dbReference>
<comment type="catalytic activity">
    <reaction evidence="8">
        <text>H2O(in) = H2O(out)</text>
        <dbReference type="Rhea" id="RHEA:29667"/>
        <dbReference type="ChEBI" id="CHEBI:15377"/>
    </reaction>
</comment>
<feature type="transmembrane region" description="Helical" evidence="10">
    <location>
        <begin position="92"/>
        <end position="114"/>
    </location>
</feature>
<dbReference type="GO" id="GO:0015250">
    <property type="term" value="F:water channel activity"/>
    <property type="evidence" value="ECO:0007669"/>
    <property type="project" value="TreeGrafter"/>
</dbReference>
<keyword evidence="5" id="KW-0677">Repeat</keyword>
<dbReference type="PANTHER" id="PTHR43829">
    <property type="entry name" value="AQUAPORIN OR AQUAGLYCEROPORIN RELATED"/>
    <property type="match status" value="1"/>
</dbReference>
<comment type="subcellular location">
    <subcellularLocation>
        <location evidence="1">Membrane</location>
        <topology evidence="1">Multi-pass membrane protein</topology>
    </subcellularLocation>
</comment>
<evidence type="ECO:0000256" key="5">
    <source>
        <dbReference type="ARBA" id="ARBA00022737"/>
    </source>
</evidence>
<organism evidence="11 12">
    <name type="scientific">Tulasnella calospora MUT 4182</name>
    <dbReference type="NCBI Taxonomy" id="1051891"/>
    <lineage>
        <taxon>Eukaryota</taxon>
        <taxon>Fungi</taxon>
        <taxon>Dikarya</taxon>
        <taxon>Basidiomycota</taxon>
        <taxon>Agaricomycotina</taxon>
        <taxon>Agaricomycetes</taxon>
        <taxon>Cantharellales</taxon>
        <taxon>Tulasnellaceae</taxon>
        <taxon>Tulasnella</taxon>
    </lineage>
</organism>
<feature type="transmembrane region" description="Helical" evidence="10">
    <location>
        <begin position="232"/>
        <end position="257"/>
    </location>
</feature>
<evidence type="ECO:0000256" key="4">
    <source>
        <dbReference type="ARBA" id="ARBA00022692"/>
    </source>
</evidence>
<evidence type="ECO:0000313" key="11">
    <source>
        <dbReference type="EMBL" id="KIO20415.1"/>
    </source>
</evidence>
<evidence type="ECO:0000256" key="7">
    <source>
        <dbReference type="ARBA" id="ARBA00023136"/>
    </source>
</evidence>
<dbReference type="SUPFAM" id="SSF81338">
    <property type="entry name" value="Aquaporin-like"/>
    <property type="match status" value="1"/>
</dbReference>
<dbReference type="InterPro" id="IPR050363">
    <property type="entry name" value="MIP/Aquaporin"/>
</dbReference>
<reference evidence="12" key="2">
    <citation type="submission" date="2015-01" db="EMBL/GenBank/DDBJ databases">
        <title>Evolutionary Origins and Diversification of the Mycorrhizal Mutualists.</title>
        <authorList>
            <consortium name="DOE Joint Genome Institute"/>
            <consortium name="Mycorrhizal Genomics Consortium"/>
            <person name="Kohler A."/>
            <person name="Kuo A."/>
            <person name="Nagy L.G."/>
            <person name="Floudas D."/>
            <person name="Copeland A."/>
            <person name="Barry K.W."/>
            <person name="Cichocki N."/>
            <person name="Veneault-Fourrey C."/>
            <person name="LaButti K."/>
            <person name="Lindquist E.A."/>
            <person name="Lipzen A."/>
            <person name="Lundell T."/>
            <person name="Morin E."/>
            <person name="Murat C."/>
            <person name="Riley R."/>
            <person name="Ohm R."/>
            <person name="Sun H."/>
            <person name="Tunlid A."/>
            <person name="Henrissat B."/>
            <person name="Grigoriev I.V."/>
            <person name="Hibbett D.S."/>
            <person name="Martin F."/>
        </authorList>
    </citation>
    <scope>NUCLEOTIDE SEQUENCE [LARGE SCALE GENOMIC DNA]</scope>
    <source>
        <strain evidence="12">MUT 4182</strain>
    </source>
</reference>
<dbReference type="HOGENOM" id="CLU_020019_9_0_1"/>
<feature type="transmembrane region" description="Helical" evidence="10">
    <location>
        <begin position="45"/>
        <end position="64"/>
    </location>
</feature>
<feature type="transmembrane region" description="Helical" evidence="10">
    <location>
        <begin position="144"/>
        <end position="169"/>
    </location>
</feature>
<keyword evidence="4 9" id="KW-0812">Transmembrane</keyword>
<dbReference type="NCBIfam" id="TIGR00861">
    <property type="entry name" value="MIP"/>
    <property type="match status" value="1"/>
</dbReference>
<dbReference type="CDD" id="cd00333">
    <property type="entry name" value="MIP"/>
    <property type="match status" value="1"/>
</dbReference>
<gene>
    <name evidence="11" type="ORF">M407DRAFT_81591</name>
</gene>
<evidence type="ECO:0000256" key="6">
    <source>
        <dbReference type="ARBA" id="ARBA00022989"/>
    </source>
</evidence>
<dbReference type="AlphaFoldDB" id="A0A0C3PYM3"/>
<sequence>MTPRRRFRKPLAEFTGTMILLIFGTAVDCQVTLGSNRSIAGAEKGSFLSVCMGWGAGAAFGIWASASISGGHINPAVTLVHLLFRGFPLAQFFQYVIAQTAGAFTGSLLVYGIYNQAISVHEGGSAVRTTPGTASLFVTFPLDFMNAATCFFSELIVTAMLLFIVLTVTDRRNAMAPPSTLVPLIIFVAVVALTACFALQTGAAMNPARDFGPRVMTAIFYGRNVFTYRNHYWLWTPIIGDFLGAITGAFFYDLLIYTGDDSPITKLYGRPSGPLES</sequence>
<proteinExistence type="inferred from homology"/>
<dbReference type="PRINTS" id="PR00783">
    <property type="entry name" value="MINTRINSICP"/>
</dbReference>
<dbReference type="STRING" id="1051891.A0A0C3PYM3"/>
<keyword evidence="7 10" id="KW-0472">Membrane</keyword>
<evidence type="ECO:0000256" key="1">
    <source>
        <dbReference type="ARBA" id="ARBA00004141"/>
    </source>
</evidence>
<dbReference type="InterPro" id="IPR023271">
    <property type="entry name" value="Aquaporin-like"/>
</dbReference>
<keyword evidence="6 10" id="KW-1133">Transmembrane helix</keyword>
<dbReference type="Pfam" id="PF00230">
    <property type="entry name" value="MIP"/>
    <property type="match status" value="1"/>
</dbReference>
<feature type="transmembrane region" description="Helical" evidence="10">
    <location>
        <begin position="181"/>
        <end position="203"/>
    </location>
</feature>
<evidence type="ECO:0000256" key="10">
    <source>
        <dbReference type="SAM" id="Phobius"/>
    </source>
</evidence>
<name>A0A0C3PYM3_9AGAM</name>
<reference evidence="11 12" key="1">
    <citation type="submission" date="2014-04" db="EMBL/GenBank/DDBJ databases">
        <authorList>
            <consortium name="DOE Joint Genome Institute"/>
            <person name="Kuo A."/>
            <person name="Girlanda M."/>
            <person name="Perotto S."/>
            <person name="Kohler A."/>
            <person name="Nagy L.G."/>
            <person name="Floudas D."/>
            <person name="Copeland A."/>
            <person name="Barry K.W."/>
            <person name="Cichocki N."/>
            <person name="Veneault-Fourrey C."/>
            <person name="LaButti K."/>
            <person name="Lindquist E.A."/>
            <person name="Lipzen A."/>
            <person name="Lundell T."/>
            <person name="Morin E."/>
            <person name="Murat C."/>
            <person name="Sun H."/>
            <person name="Tunlid A."/>
            <person name="Henrissat B."/>
            <person name="Grigoriev I.V."/>
            <person name="Hibbett D.S."/>
            <person name="Martin F."/>
            <person name="Nordberg H.P."/>
            <person name="Cantor M.N."/>
            <person name="Hua S.X."/>
        </authorList>
    </citation>
    <scope>NUCLEOTIDE SEQUENCE [LARGE SCALE GENOMIC DNA]</scope>
    <source>
        <strain evidence="11 12">MUT 4182</strain>
    </source>
</reference>
<evidence type="ECO:0000256" key="2">
    <source>
        <dbReference type="ARBA" id="ARBA00006175"/>
    </source>
</evidence>
<keyword evidence="3 9" id="KW-0813">Transport</keyword>
<keyword evidence="12" id="KW-1185">Reference proteome</keyword>
<evidence type="ECO:0008006" key="13">
    <source>
        <dbReference type="Google" id="ProtNLM"/>
    </source>
</evidence>
<evidence type="ECO:0000256" key="9">
    <source>
        <dbReference type="RuleBase" id="RU000477"/>
    </source>
</evidence>
<dbReference type="Proteomes" id="UP000054248">
    <property type="component" value="Unassembled WGS sequence"/>
</dbReference>
<dbReference type="GO" id="GO:0015254">
    <property type="term" value="F:glycerol channel activity"/>
    <property type="evidence" value="ECO:0007669"/>
    <property type="project" value="TreeGrafter"/>
</dbReference>
<dbReference type="OrthoDB" id="3222at2759"/>
<dbReference type="PANTHER" id="PTHR43829:SF9">
    <property type="entry name" value="AQUAPORIN-9"/>
    <property type="match status" value="1"/>
</dbReference>
<evidence type="ECO:0000313" key="12">
    <source>
        <dbReference type="Proteomes" id="UP000054248"/>
    </source>
</evidence>
<dbReference type="Gene3D" id="1.20.1080.10">
    <property type="entry name" value="Glycerol uptake facilitator protein"/>
    <property type="match status" value="1"/>
</dbReference>
<dbReference type="GO" id="GO:0005886">
    <property type="term" value="C:plasma membrane"/>
    <property type="evidence" value="ECO:0007669"/>
    <property type="project" value="TreeGrafter"/>
</dbReference>